<dbReference type="Gene3D" id="3.90.70.10">
    <property type="entry name" value="Cysteine proteinases"/>
    <property type="match status" value="1"/>
</dbReference>
<evidence type="ECO:0000313" key="2">
    <source>
        <dbReference type="EMBL" id="KAF2842755.1"/>
    </source>
</evidence>
<organism evidence="2 3">
    <name type="scientific">Patellaria atrata CBS 101060</name>
    <dbReference type="NCBI Taxonomy" id="1346257"/>
    <lineage>
        <taxon>Eukaryota</taxon>
        <taxon>Fungi</taxon>
        <taxon>Dikarya</taxon>
        <taxon>Ascomycota</taxon>
        <taxon>Pezizomycotina</taxon>
        <taxon>Dothideomycetes</taxon>
        <taxon>Dothideomycetes incertae sedis</taxon>
        <taxon>Patellariales</taxon>
        <taxon>Patellariaceae</taxon>
        <taxon>Patellaria</taxon>
    </lineage>
</organism>
<evidence type="ECO:0000256" key="1">
    <source>
        <dbReference type="SAM" id="MobiDB-lite"/>
    </source>
</evidence>
<sequence>MSGVTRHRVLHAHKASTYGSEEQKSKNVVADQHLYVYTNNRVQQGTRYFKKSPLTVPPSASRIPGTGATAAVYCSSSSTSPSSSLGSHLTIPALTSVPKQKKEQTRAITATHQSKLNQEVADLDKLIAKIGNDGEIEKEYIDADTTTSLFNTNLTSTWTCSNCHTTHSSPVTGERILSFAIDTPSTGLPLLSSCITSYTRETVDTRCDSCKKSHNNLQRTQHILSAPEVLFLQFKLFRTEQHITNRGVTVSYQKMQKAPIYGP</sequence>
<gene>
    <name evidence="2" type="ORF">M501DRAFT_1012153</name>
</gene>
<keyword evidence="3" id="KW-1185">Reference proteome</keyword>
<dbReference type="AlphaFoldDB" id="A0A9P4SHS8"/>
<dbReference type="InterPro" id="IPR038765">
    <property type="entry name" value="Papain-like_cys_pep_sf"/>
</dbReference>
<dbReference type="SUPFAM" id="SSF54001">
    <property type="entry name" value="Cysteine proteinases"/>
    <property type="match status" value="1"/>
</dbReference>
<accession>A0A9P4SHS8</accession>
<dbReference type="Proteomes" id="UP000799429">
    <property type="component" value="Unassembled WGS sequence"/>
</dbReference>
<comment type="caution">
    <text evidence="2">The sequence shown here is derived from an EMBL/GenBank/DDBJ whole genome shotgun (WGS) entry which is preliminary data.</text>
</comment>
<evidence type="ECO:0000313" key="3">
    <source>
        <dbReference type="Proteomes" id="UP000799429"/>
    </source>
</evidence>
<feature type="compositionally biased region" description="Basic residues" evidence="1">
    <location>
        <begin position="1"/>
        <end position="14"/>
    </location>
</feature>
<name>A0A9P4SHS8_9PEZI</name>
<reference evidence="2" key="1">
    <citation type="journal article" date="2020" name="Stud. Mycol.">
        <title>101 Dothideomycetes genomes: a test case for predicting lifestyles and emergence of pathogens.</title>
        <authorList>
            <person name="Haridas S."/>
            <person name="Albert R."/>
            <person name="Binder M."/>
            <person name="Bloem J."/>
            <person name="Labutti K."/>
            <person name="Salamov A."/>
            <person name="Andreopoulos B."/>
            <person name="Baker S."/>
            <person name="Barry K."/>
            <person name="Bills G."/>
            <person name="Bluhm B."/>
            <person name="Cannon C."/>
            <person name="Castanera R."/>
            <person name="Culley D."/>
            <person name="Daum C."/>
            <person name="Ezra D."/>
            <person name="Gonzalez J."/>
            <person name="Henrissat B."/>
            <person name="Kuo A."/>
            <person name="Liang C."/>
            <person name="Lipzen A."/>
            <person name="Lutzoni F."/>
            <person name="Magnuson J."/>
            <person name="Mondo S."/>
            <person name="Nolan M."/>
            <person name="Ohm R."/>
            <person name="Pangilinan J."/>
            <person name="Park H.-J."/>
            <person name="Ramirez L."/>
            <person name="Alfaro M."/>
            <person name="Sun H."/>
            <person name="Tritt A."/>
            <person name="Yoshinaga Y."/>
            <person name="Zwiers L.-H."/>
            <person name="Turgeon B."/>
            <person name="Goodwin S."/>
            <person name="Spatafora J."/>
            <person name="Crous P."/>
            <person name="Grigoriev I."/>
        </authorList>
    </citation>
    <scope>NUCLEOTIDE SEQUENCE</scope>
    <source>
        <strain evidence="2">CBS 101060</strain>
    </source>
</reference>
<protein>
    <submittedName>
        <fullName evidence="2">Uncharacterized protein</fullName>
    </submittedName>
</protein>
<feature type="region of interest" description="Disordered" evidence="1">
    <location>
        <begin position="1"/>
        <end position="24"/>
    </location>
</feature>
<proteinExistence type="predicted"/>
<dbReference type="EMBL" id="MU006089">
    <property type="protein sequence ID" value="KAF2842755.1"/>
    <property type="molecule type" value="Genomic_DNA"/>
</dbReference>